<dbReference type="Gene3D" id="2.60.40.420">
    <property type="entry name" value="Cupredoxins - blue copper proteins"/>
    <property type="match status" value="3"/>
</dbReference>
<reference evidence="15" key="1">
    <citation type="submission" date="2016-06" db="EMBL/GenBank/DDBJ databases">
        <authorList>
            <person name="Varghese N."/>
            <person name="Submissions Spin"/>
        </authorList>
    </citation>
    <scope>NUCLEOTIDE SEQUENCE [LARGE SCALE GENOMIC DNA]</scope>
    <source>
        <strain evidence="15">DSM 43168</strain>
    </source>
</reference>
<sequence>MFNRRQLLALGTATATGVAARLVFKGSPTAEAAPVSPHANHLLPAVSEVGATTVTVTPFTEPMPVPPQLSPVSQAGGVDVYEIPIEPAQVQILPGLSTPAYTYGGSFVGPTIRARTNRPVRITYTNGLDSHTNVHLHGGRVPASSDGHPMDMIEPGGSRVYDYPNVQRGATLWYHDHTHDYEADHVYRGLHGFYLIEDPAERHLHLPKGRYDVPILLRNAQFDESGAFVFGNPDDRTTILANGKVQPYFQVAPRRYRFRLLNAALKHVFRLNLGGQPMVRIASDSGLLPAPTTHTELAVSSGERVEIVIDFAEHRGRGPVYLFDGDNPILRFDVGSTRVIDTSRVPDRLRELPPLGTPTVERTVELKFDMSGRPPTAFIDGKVFDPNRVDIQVKRGTTEIWNIVNGDTDPYPFDHPFHLHLVHFQVLGRNGGPPAPEDTGLKDTVYVSPKGSVRFQVTFDAPFVGRYMYHCHYPEHSYLGMMAQLEVVP</sequence>
<comment type="catalytic activity">
    <reaction evidence="10">
        <text>4 Cu(+) + O2 + 4 H(+) = 4 Cu(2+) + 2 H2O</text>
        <dbReference type="Rhea" id="RHEA:30083"/>
        <dbReference type="ChEBI" id="CHEBI:15377"/>
        <dbReference type="ChEBI" id="CHEBI:15378"/>
        <dbReference type="ChEBI" id="CHEBI:15379"/>
        <dbReference type="ChEBI" id="CHEBI:29036"/>
        <dbReference type="ChEBI" id="CHEBI:49552"/>
        <dbReference type="EC" id="1.16.3.4"/>
    </reaction>
    <physiologicalReaction direction="left-to-right" evidence="10">
        <dbReference type="Rhea" id="RHEA:30084"/>
    </physiologicalReaction>
</comment>
<dbReference type="Pfam" id="PF07732">
    <property type="entry name" value="Cu-oxidase_3"/>
    <property type="match status" value="1"/>
</dbReference>
<evidence type="ECO:0000256" key="1">
    <source>
        <dbReference type="ARBA" id="ARBA00010609"/>
    </source>
</evidence>
<dbReference type="Proteomes" id="UP000183585">
    <property type="component" value="Unassembled WGS sequence"/>
</dbReference>
<dbReference type="AlphaFoldDB" id="A0A1C5AE10"/>
<dbReference type="EC" id="1.16.3.4" evidence="6"/>
<dbReference type="SUPFAM" id="SSF49503">
    <property type="entry name" value="Cupredoxins"/>
    <property type="match status" value="3"/>
</dbReference>
<evidence type="ECO:0000256" key="6">
    <source>
        <dbReference type="ARBA" id="ARBA00038978"/>
    </source>
</evidence>
<evidence type="ECO:0000256" key="9">
    <source>
        <dbReference type="ARBA" id="ARBA00043090"/>
    </source>
</evidence>
<dbReference type="PANTHER" id="PTHR48267:SF1">
    <property type="entry name" value="BILIRUBIN OXIDASE"/>
    <property type="match status" value="1"/>
</dbReference>
<feature type="domain" description="Plastocyanin-like" evidence="11">
    <location>
        <begin position="251"/>
        <end position="313"/>
    </location>
</feature>
<accession>A0A1C5AE10</accession>
<evidence type="ECO:0000259" key="12">
    <source>
        <dbReference type="Pfam" id="PF07731"/>
    </source>
</evidence>
<feature type="domain" description="Plastocyanin-like" evidence="13">
    <location>
        <begin position="87"/>
        <end position="200"/>
    </location>
</feature>
<evidence type="ECO:0000256" key="5">
    <source>
        <dbReference type="ARBA" id="ARBA00023008"/>
    </source>
</evidence>
<dbReference type="InterPro" id="IPR001117">
    <property type="entry name" value="Cu-oxidase_2nd"/>
</dbReference>
<dbReference type="PANTHER" id="PTHR48267">
    <property type="entry name" value="CUPREDOXIN SUPERFAMILY PROTEIN"/>
    <property type="match status" value="1"/>
</dbReference>
<dbReference type="CDD" id="cd13890">
    <property type="entry name" value="CuRO_3_CueO_FtsP"/>
    <property type="match status" value="1"/>
</dbReference>
<dbReference type="InterPro" id="IPR045087">
    <property type="entry name" value="Cu-oxidase_fam"/>
</dbReference>
<dbReference type="InterPro" id="IPR011706">
    <property type="entry name" value="Cu-oxidase_C"/>
</dbReference>
<dbReference type="InterPro" id="IPR028871">
    <property type="entry name" value="BlueCu_1_BS"/>
</dbReference>
<evidence type="ECO:0000256" key="7">
    <source>
        <dbReference type="ARBA" id="ARBA00041027"/>
    </source>
</evidence>
<dbReference type="InterPro" id="IPR008972">
    <property type="entry name" value="Cupredoxin"/>
</dbReference>
<evidence type="ECO:0000256" key="4">
    <source>
        <dbReference type="ARBA" id="ARBA00023002"/>
    </source>
</evidence>
<gene>
    <name evidence="14" type="ORF">GA0070563_112211</name>
</gene>
<protein>
    <recommendedName>
        <fullName evidence="7">Multicopper oxidase CueO</fullName>
        <ecNumber evidence="6">1.16.3.4</ecNumber>
    </recommendedName>
    <alternativeName>
        <fullName evidence="8">Copper efflux oxidase</fullName>
    </alternativeName>
    <alternativeName>
        <fullName evidence="9">Cuprous oxidase</fullName>
    </alternativeName>
</protein>
<comment type="similarity">
    <text evidence="1">Belongs to the multicopper oxidase family.</text>
</comment>
<dbReference type="InterPro" id="IPR002355">
    <property type="entry name" value="Cu_oxidase_Cu_BS"/>
</dbReference>
<evidence type="ECO:0000256" key="8">
    <source>
        <dbReference type="ARBA" id="ARBA00042896"/>
    </source>
</evidence>
<evidence type="ECO:0000256" key="3">
    <source>
        <dbReference type="ARBA" id="ARBA00022723"/>
    </source>
</evidence>
<dbReference type="GO" id="GO:0016491">
    <property type="term" value="F:oxidoreductase activity"/>
    <property type="evidence" value="ECO:0007669"/>
    <property type="project" value="UniProtKB-KW"/>
</dbReference>
<keyword evidence="14" id="KW-0946">Virion</keyword>
<evidence type="ECO:0000256" key="2">
    <source>
        <dbReference type="ARBA" id="ARBA00011245"/>
    </source>
</evidence>
<organism evidence="14 15">
    <name type="scientific">Micromonospora carbonacea</name>
    <dbReference type="NCBI Taxonomy" id="47853"/>
    <lineage>
        <taxon>Bacteria</taxon>
        <taxon>Bacillati</taxon>
        <taxon>Actinomycetota</taxon>
        <taxon>Actinomycetes</taxon>
        <taxon>Micromonosporales</taxon>
        <taxon>Micromonosporaceae</taxon>
        <taxon>Micromonospora</taxon>
    </lineage>
</organism>
<feature type="domain" description="Plastocyanin-like" evidence="12">
    <location>
        <begin position="366"/>
        <end position="488"/>
    </location>
</feature>
<keyword evidence="14" id="KW-0132">Cell division</keyword>
<keyword evidence="14" id="KW-0131">Cell cycle</keyword>
<dbReference type="PROSITE" id="PS51318">
    <property type="entry name" value="TAT"/>
    <property type="match status" value="1"/>
</dbReference>
<dbReference type="InterPro" id="IPR011707">
    <property type="entry name" value="Cu-oxidase-like_N"/>
</dbReference>
<keyword evidence="15" id="KW-1185">Reference proteome</keyword>
<evidence type="ECO:0000259" key="11">
    <source>
        <dbReference type="Pfam" id="PF00394"/>
    </source>
</evidence>
<comment type="subunit">
    <text evidence="2">Monomer.</text>
</comment>
<evidence type="ECO:0000313" key="15">
    <source>
        <dbReference type="Proteomes" id="UP000183585"/>
    </source>
</evidence>
<dbReference type="PROSITE" id="PS00196">
    <property type="entry name" value="COPPER_BLUE"/>
    <property type="match status" value="1"/>
</dbReference>
<dbReference type="GO" id="GO:0005507">
    <property type="term" value="F:copper ion binding"/>
    <property type="evidence" value="ECO:0007669"/>
    <property type="project" value="InterPro"/>
</dbReference>
<dbReference type="InterPro" id="IPR006311">
    <property type="entry name" value="TAT_signal"/>
</dbReference>
<keyword evidence="5" id="KW-0186">Copper</keyword>
<keyword evidence="14" id="KW-0167">Capsid protein</keyword>
<evidence type="ECO:0000313" key="14">
    <source>
        <dbReference type="EMBL" id="SCF43254.1"/>
    </source>
</evidence>
<dbReference type="PROSITE" id="PS00080">
    <property type="entry name" value="MULTICOPPER_OXIDASE2"/>
    <property type="match status" value="1"/>
</dbReference>
<dbReference type="Pfam" id="PF00394">
    <property type="entry name" value="Cu-oxidase"/>
    <property type="match status" value="1"/>
</dbReference>
<dbReference type="Pfam" id="PF07731">
    <property type="entry name" value="Cu-oxidase_2"/>
    <property type="match status" value="1"/>
</dbReference>
<evidence type="ECO:0000256" key="10">
    <source>
        <dbReference type="ARBA" id="ARBA00048092"/>
    </source>
</evidence>
<proteinExistence type="inferred from homology"/>
<dbReference type="EMBL" id="FMCT01000012">
    <property type="protein sequence ID" value="SCF43254.1"/>
    <property type="molecule type" value="Genomic_DNA"/>
</dbReference>
<keyword evidence="4" id="KW-0560">Oxidoreductase</keyword>
<keyword evidence="3" id="KW-0479">Metal-binding</keyword>
<dbReference type="GO" id="GO:0051301">
    <property type="term" value="P:cell division"/>
    <property type="evidence" value="ECO:0007669"/>
    <property type="project" value="UniProtKB-KW"/>
</dbReference>
<name>A0A1C5AE10_9ACTN</name>
<evidence type="ECO:0000259" key="13">
    <source>
        <dbReference type="Pfam" id="PF07732"/>
    </source>
</evidence>
<dbReference type="RefSeq" id="WP_074476987.1">
    <property type="nucleotide sequence ID" value="NZ_FMCT01000012.1"/>
</dbReference>